<evidence type="ECO:0008006" key="4">
    <source>
        <dbReference type="Google" id="ProtNLM"/>
    </source>
</evidence>
<dbReference type="EMBL" id="FQXJ01000003">
    <property type="protein sequence ID" value="SHH11888.1"/>
    <property type="molecule type" value="Genomic_DNA"/>
</dbReference>
<name>A0A1M5QD55_9FIRM</name>
<evidence type="ECO:0000313" key="3">
    <source>
        <dbReference type="Proteomes" id="UP000183954"/>
    </source>
</evidence>
<accession>A0A1M5QD55</accession>
<evidence type="ECO:0000256" key="1">
    <source>
        <dbReference type="SAM" id="MobiDB-lite"/>
    </source>
</evidence>
<organism evidence="2 3">
    <name type="scientific">Desulfosporosinus lacus DSM 15449</name>
    <dbReference type="NCBI Taxonomy" id="1121420"/>
    <lineage>
        <taxon>Bacteria</taxon>
        <taxon>Bacillati</taxon>
        <taxon>Bacillota</taxon>
        <taxon>Clostridia</taxon>
        <taxon>Eubacteriales</taxon>
        <taxon>Desulfitobacteriaceae</taxon>
        <taxon>Desulfosporosinus</taxon>
    </lineage>
</organism>
<dbReference type="RefSeq" id="WP_200797849.1">
    <property type="nucleotide sequence ID" value="NZ_FQXJ01000003.1"/>
</dbReference>
<sequence length="56" mass="6590">MLEFLNQYGWYFLIFGLMFFMHRRGAGGCCGGHQQDKKDQQEKLGTKDPISFEQKK</sequence>
<dbReference type="AlphaFoldDB" id="A0A1M5QD55"/>
<protein>
    <recommendedName>
        <fullName evidence="4">DUF2933 domain-containing protein</fullName>
    </recommendedName>
</protein>
<proteinExistence type="predicted"/>
<feature type="compositionally biased region" description="Basic and acidic residues" evidence="1">
    <location>
        <begin position="34"/>
        <end position="46"/>
    </location>
</feature>
<gene>
    <name evidence="2" type="ORF">SAMN02746098_00217</name>
</gene>
<feature type="region of interest" description="Disordered" evidence="1">
    <location>
        <begin position="29"/>
        <end position="56"/>
    </location>
</feature>
<keyword evidence="3" id="KW-1185">Reference proteome</keyword>
<dbReference type="Proteomes" id="UP000183954">
    <property type="component" value="Unassembled WGS sequence"/>
</dbReference>
<evidence type="ECO:0000313" key="2">
    <source>
        <dbReference type="EMBL" id="SHH11888.1"/>
    </source>
</evidence>
<reference evidence="3" key="1">
    <citation type="submission" date="2016-11" db="EMBL/GenBank/DDBJ databases">
        <authorList>
            <person name="Varghese N."/>
            <person name="Submissions S."/>
        </authorList>
    </citation>
    <scope>NUCLEOTIDE SEQUENCE [LARGE SCALE GENOMIC DNA]</scope>
    <source>
        <strain evidence="3">DSM 15449</strain>
    </source>
</reference>
<dbReference type="STRING" id="1121420.SAMN02746098_00217"/>